<dbReference type="RefSeq" id="WP_419192034.1">
    <property type="nucleotide sequence ID" value="NZ_CP036287.1"/>
</dbReference>
<organism evidence="1 2">
    <name type="scientific">Engelhardtia mirabilis</name>
    <dbReference type="NCBI Taxonomy" id="2528011"/>
    <lineage>
        <taxon>Bacteria</taxon>
        <taxon>Pseudomonadati</taxon>
        <taxon>Planctomycetota</taxon>
        <taxon>Planctomycetia</taxon>
        <taxon>Planctomycetia incertae sedis</taxon>
        <taxon>Engelhardtia</taxon>
    </lineage>
</organism>
<sequence>MRTTALIVALGLGLAACRTEAPPSTPSLEVAAGEVTAGLVLDKVP</sequence>
<name>A0A518BEC3_9BACT</name>
<accession>A0A518BEC3</accession>
<keyword evidence="2" id="KW-1185">Reference proteome</keyword>
<dbReference type="KEGG" id="pbap:Pla133_03960"/>
<dbReference type="Proteomes" id="UP000316921">
    <property type="component" value="Chromosome"/>
</dbReference>
<evidence type="ECO:0000313" key="2">
    <source>
        <dbReference type="Proteomes" id="UP000316921"/>
    </source>
</evidence>
<gene>
    <name evidence="1" type="ORF">Pla133_03960</name>
</gene>
<proteinExistence type="predicted"/>
<dbReference type="PROSITE" id="PS51257">
    <property type="entry name" value="PROKAR_LIPOPROTEIN"/>
    <property type="match status" value="1"/>
</dbReference>
<reference evidence="1 2" key="1">
    <citation type="submission" date="2019-02" db="EMBL/GenBank/DDBJ databases">
        <title>Deep-cultivation of Planctomycetes and their phenomic and genomic characterization uncovers novel biology.</title>
        <authorList>
            <person name="Wiegand S."/>
            <person name="Jogler M."/>
            <person name="Boedeker C."/>
            <person name="Pinto D."/>
            <person name="Vollmers J."/>
            <person name="Rivas-Marin E."/>
            <person name="Kohn T."/>
            <person name="Peeters S.H."/>
            <person name="Heuer A."/>
            <person name="Rast P."/>
            <person name="Oberbeckmann S."/>
            <person name="Bunk B."/>
            <person name="Jeske O."/>
            <person name="Meyerdierks A."/>
            <person name="Storesund J.E."/>
            <person name="Kallscheuer N."/>
            <person name="Luecker S."/>
            <person name="Lage O.M."/>
            <person name="Pohl T."/>
            <person name="Merkel B.J."/>
            <person name="Hornburger P."/>
            <person name="Mueller R.-W."/>
            <person name="Bruemmer F."/>
            <person name="Labrenz M."/>
            <person name="Spormann A.M."/>
            <person name="Op den Camp H."/>
            <person name="Overmann J."/>
            <person name="Amann R."/>
            <person name="Jetten M.S.M."/>
            <person name="Mascher T."/>
            <person name="Medema M.H."/>
            <person name="Devos D.P."/>
            <person name="Kaster A.-K."/>
            <person name="Ovreas L."/>
            <person name="Rohde M."/>
            <person name="Galperin M.Y."/>
            <person name="Jogler C."/>
        </authorList>
    </citation>
    <scope>NUCLEOTIDE SEQUENCE [LARGE SCALE GENOMIC DNA]</scope>
    <source>
        <strain evidence="1 2">Pla133</strain>
    </source>
</reference>
<evidence type="ECO:0000313" key="1">
    <source>
        <dbReference type="EMBL" id="QDU65331.1"/>
    </source>
</evidence>
<protein>
    <submittedName>
        <fullName evidence="1">Uncharacterized protein</fullName>
    </submittedName>
</protein>
<dbReference type="EMBL" id="CP036287">
    <property type="protein sequence ID" value="QDU65331.1"/>
    <property type="molecule type" value="Genomic_DNA"/>
</dbReference>
<dbReference type="AlphaFoldDB" id="A0A518BEC3"/>